<evidence type="ECO:0000256" key="2">
    <source>
        <dbReference type="ARBA" id="ARBA00022723"/>
    </source>
</evidence>
<dbReference type="InterPro" id="IPR023214">
    <property type="entry name" value="HAD_sf"/>
</dbReference>
<evidence type="ECO:0000313" key="5">
    <source>
        <dbReference type="EMBL" id="MFH0272498.1"/>
    </source>
</evidence>
<comment type="caution">
    <text evidence="5">The sequence shown here is derived from an EMBL/GenBank/DDBJ whole genome shotgun (WGS) entry which is preliminary data.</text>
</comment>
<keyword evidence="4" id="KW-0460">Magnesium</keyword>
<dbReference type="Pfam" id="PF13419">
    <property type="entry name" value="HAD_2"/>
    <property type="match status" value="1"/>
</dbReference>
<proteinExistence type="predicted"/>
<comment type="cofactor">
    <cofactor evidence="1">
        <name>Mg(2+)</name>
        <dbReference type="ChEBI" id="CHEBI:18420"/>
    </cofactor>
</comment>
<dbReference type="PANTHER" id="PTHR46470">
    <property type="entry name" value="N-ACYLNEURAMINATE-9-PHOSPHATASE"/>
    <property type="match status" value="1"/>
</dbReference>
<dbReference type="GO" id="GO:0016787">
    <property type="term" value="F:hydrolase activity"/>
    <property type="evidence" value="ECO:0007669"/>
    <property type="project" value="UniProtKB-KW"/>
</dbReference>
<dbReference type="InterPro" id="IPR036412">
    <property type="entry name" value="HAD-like_sf"/>
</dbReference>
<dbReference type="NCBIfam" id="TIGR01549">
    <property type="entry name" value="HAD-SF-IA-v1"/>
    <property type="match status" value="1"/>
</dbReference>
<sequence>MKKLVIFDLDDTIYPEQQYNLACYRAAADRFLEDYSVDIYPYIEEQFKKKNYQNLFCLALENAGIACSEDYIFNVLVQTYRSFKPELTPYKGFNEYIEKLKEKFQLAIITDGPLDIQKSKVNALGIASDFDLILCSSELGDNVKKPSSEPFEYVLSKLKVHHQDSVYIGDNIKKDFVYPNHSGMHSIHLSNKSENDNLIYESQVGEAAHHYCESYDELYELLMVLFEPRNSEE</sequence>
<evidence type="ECO:0000256" key="4">
    <source>
        <dbReference type="ARBA" id="ARBA00022842"/>
    </source>
</evidence>
<dbReference type="SFLD" id="SFLDS00003">
    <property type="entry name" value="Haloacid_Dehalogenase"/>
    <property type="match status" value="1"/>
</dbReference>
<accession>A0ABW7J8F5</accession>
<gene>
    <name evidence="5" type="ORF">ACGRHZ_14380</name>
</gene>
<name>A0ABW7J8F5_9VIBR</name>
<organism evidence="5 6">
    <name type="scientific">Vibrio jasicida</name>
    <dbReference type="NCBI Taxonomy" id="766224"/>
    <lineage>
        <taxon>Bacteria</taxon>
        <taxon>Pseudomonadati</taxon>
        <taxon>Pseudomonadota</taxon>
        <taxon>Gammaproteobacteria</taxon>
        <taxon>Vibrionales</taxon>
        <taxon>Vibrionaceae</taxon>
        <taxon>Vibrio</taxon>
    </lineage>
</organism>
<dbReference type="Gene3D" id="3.40.50.1000">
    <property type="entry name" value="HAD superfamily/HAD-like"/>
    <property type="match status" value="1"/>
</dbReference>
<evidence type="ECO:0000256" key="3">
    <source>
        <dbReference type="ARBA" id="ARBA00022801"/>
    </source>
</evidence>
<keyword evidence="2" id="KW-0479">Metal-binding</keyword>
<dbReference type="SFLD" id="SFLDG01129">
    <property type="entry name" value="C1.5:_HAD__Beta-PGM__Phosphata"/>
    <property type="match status" value="1"/>
</dbReference>
<protein>
    <submittedName>
        <fullName evidence="5">HAD family hydrolase</fullName>
        <ecNumber evidence="5">3.1.3.-</ecNumber>
    </submittedName>
</protein>
<reference evidence="5 6" key="1">
    <citation type="submission" date="2024-10" db="EMBL/GenBank/DDBJ databases">
        <authorList>
            <person name="Yibar A."/>
            <person name="Saticioglu I.B."/>
            <person name="Duman M."/>
            <person name="Ajmi N."/>
            <person name="Gurler F."/>
            <person name="Ay H."/>
            <person name="Onuk E."/>
            <person name="Guler S."/>
            <person name="Romalde J.L."/>
        </authorList>
    </citation>
    <scope>NUCLEOTIDE SEQUENCE [LARGE SCALE GENOMIC DNA]</scope>
    <source>
        <strain evidence="5 6">1-TCBS-A</strain>
    </source>
</reference>
<evidence type="ECO:0000313" key="6">
    <source>
        <dbReference type="Proteomes" id="UP001607221"/>
    </source>
</evidence>
<keyword evidence="6" id="KW-1185">Reference proteome</keyword>
<dbReference type="SUPFAM" id="SSF56784">
    <property type="entry name" value="HAD-like"/>
    <property type="match status" value="1"/>
</dbReference>
<dbReference type="PANTHER" id="PTHR46470:SF2">
    <property type="entry name" value="GLYCERALDEHYDE 3-PHOSPHATE PHOSPHATASE"/>
    <property type="match status" value="1"/>
</dbReference>
<evidence type="ECO:0000256" key="1">
    <source>
        <dbReference type="ARBA" id="ARBA00001946"/>
    </source>
</evidence>
<dbReference type="Proteomes" id="UP001607221">
    <property type="component" value="Unassembled WGS sequence"/>
</dbReference>
<keyword evidence="3 5" id="KW-0378">Hydrolase</keyword>
<dbReference type="RefSeq" id="WP_171375103.1">
    <property type="nucleotide sequence ID" value="NZ_JBIHSE010000001.1"/>
</dbReference>
<dbReference type="Gene3D" id="1.10.150.520">
    <property type="match status" value="1"/>
</dbReference>
<dbReference type="EMBL" id="JBIHSE010000001">
    <property type="protein sequence ID" value="MFH0272498.1"/>
    <property type="molecule type" value="Genomic_DNA"/>
</dbReference>
<dbReference type="InterPro" id="IPR041492">
    <property type="entry name" value="HAD_2"/>
</dbReference>
<dbReference type="EC" id="3.1.3.-" evidence="5"/>
<dbReference type="InterPro" id="IPR051400">
    <property type="entry name" value="HAD-like_hydrolase"/>
</dbReference>
<dbReference type="InterPro" id="IPR006439">
    <property type="entry name" value="HAD-SF_hydro_IA"/>
</dbReference>